<organism evidence="1 2">
    <name type="scientific">Micromonospora wenchangensis</name>
    <dbReference type="NCBI Taxonomy" id="1185415"/>
    <lineage>
        <taxon>Bacteria</taxon>
        <taxon>Bacillati</taxon>
        <taxon>Actinomycetota</taxon>
        <taxon>Actinomycetes</taxon>
        <taxon>Micromonosporales</taxon>
        <taxon>Micromonosporaceae</taxon>
        <taxon>Micromonospora</taxon>
    </lineage>
</organism>
<dbReference type="EMBL" id="MZMV01000025">
    <property type="protein sequence ID" value="OWV06250.1"/>
    <property type="molecule type" value="Genomic_DNA"/>
</dbReference>
<gene>
    <name evidence="1" type="ORF">B5D80_16255</name>
</gene>
<keyword evidence="2" id="KW-1185">Reference proteome</keyword>
<evidence type="ECO:0000313" key="2">
    <source>
        <dbReference type="Proteomes" id="UP000197174"/>
    </source>
</evidence>
<protein>
    <submittedName>
        <fullName evidence="1">Uncharacterized protein</fullName>
    </submittedName>
</protein>
<reference evidence="1 2" key="1">
    <citation type="submission" date="2017-03" db="EMBL/GenBank/DDBJ databases">
        <title>Whole genome sequence of Micromonospora wenchangensis, isolated from mangrove soil.</title>
        <authorList>
            <person name="Yang H."/>
        </authorList>
    </citation>
    <scope>NUCLEOTIDE SEQUENCE [LARGE SCALE GENOMIC DNA]</scope>
    <source>
        <strain evidence="1 2">CCTCC AA 2012002</strain>
    </source>
</reference>
<dbReference type="RefSeq" id="WP_088644723.1">
    <property type="nucleotide sequence ID" value="NZ_CBDRBW010000012.1"/>
</dbReference>
<comment type="caution">
    <text evidence="1">The sequence shown here is derived from an EMBL/GenBank/DDBJ whole genome shotgun (WGS) entry which is preliminary data.</text>
</comment>
<evidence type="ECO:0000313" key="1">
    <source>
        <dbReference type="EMBL" id="OWV06250.1"/>
    </source>
</evidence>
<accession>A0A246RKK7</accession>
<dbReference type="Proteomes" id="UP000197174">
    <property type="component" value="Unassembled WGS sequence"/>
</dbReference>
<name>A0A246RKK7_9ACTN</name>
<sequence>MDDEDDDEIDVSVDVDPEVVVLVRLNVIAHVAREIASAVRAPKSALEIIMRSIRDGLLAQVELIAFGAGNAIVSYLSLEIDWERHAFLLTQGSAKHEFLLKSDRPVDTQVAPMLAKARDYIQQCTDNLGVQRVDAYYTYRAGKREEANKRYGTSPSSAEETTRLRKAVSGQELGVVDHNLSELRVLYRHVRGT</sequence>
<dbReference type="AlphaFoldDB" id="A0A246RKK7"/>
<proteinExistence type="predicted"/>